<evidence type="ECO:0000256" key="1">
    <source>
        <dbReference type="SAM" id="SignalP"/>
    </source>
</evidence>
<accession>A0A932MPU4</accession>
<organism evidence="2 3">
    <name type="scientific">Tectimicrobiota bacterium</name>
    <dbReference type="NCBI Taxonomy" id="2528274"/>
    <lineage>
        <taxon>Bacteria</taxon>
        <taxon>Pseudomonadati</taxon>
        <taxon>Nitrospinota/Tectimicrobiota group</taxon>
        <taxon>Candidatus Tectimicrobiota</taxon>
    </lineage>
</organism>
<dbReference type="AlphaFoldDB" id="A0A932MPU4"/>
<name>A0A932MPU4_UNCTE</name>
<dbReference type="EMBL" id="JACPUR010000038">
    <property type="protein sequence ID" value="MBI3129223.1"/>
    <property type="molecule type" value="Genomic_DNA"/>
</dbReference>
<feature type="chain" id="PRO_5037507012" evidence="1">
    <location>
        <begin position="30"/>
        <end position="198"/>
    </location>
</feature>
<feature type="signal peptide" evidence="1">
    <location>
        <begin position="1"/>
        <end position="29"/>
    </location>
</feature>
<comment type="caution">
    <text evidence="2">The sequence shown here is derived from an EMBL/GenBank/DDBJ whole genome shotgun (WGS) entry which is preliminary data.</text>
</comment>
<reference evidence="2" key="1">
    <citation type="submission" date="2020-07" db="EMBL/GenBank/DDBJ databases">
        <title>Huge and variable diversity of episymbiotic CPR bacteria and DPANN archaea in groundwater ecosystems.</title>
        <authorList>
            <person name="He C.Y."/>
            <person name="Keren R."/>
            <person name="Whittaker M."/>
            <person name="Farag I.F."/>
            <person name="Doudna J."/>
            <person name="Cate J.H.D."/>
            <person name="Banfield J.F."/>
        </authorList>
    </citation>
    <scope>NUCLEOTIDE SEQUENCE</scope>
    <source>
        <strain evidence="2">NC_groundwater_763_Ag_S-0.2um_68_21</strain>
    </source>
</reference>
<evidence type="ECO:0000313" key="3">
    <source>
        <dbReference type="Proteomes" id="UP000782312"/>
    </source>
</evidence>
<keyword evidence="1" id="KW-0732">Signal</keyword>
<dbReference type="Proteomes" id="UP000782312">
    <property type="component" value="Unassembled WGS sequence"/>
</dbReference>
<gene>
    <name evidence="2" type="ORF">HYZ11_16570</name>
</gene>
<proteinExistence type="predicted"/>
<evidence type="ECO:0000313" key="2">
    <source>
        <dbReference type="EMBL" id="MBI3129223.1"/>
    </source>
</evidence>
<protein>
    <submittedName>
        <fullName evidence="2">Uncharacterized protein</fullName>
    </submittedName>
</protein>
<sequence length="198" mass="21157">MRARRLRAAALAGLGALLMGLLAAPGAQAATSVLETTFCLKRPGAACAEPVGDRSSVTLAQLPQDGNGRRVIYFFSRLRLETGRVAFVVIERVGSCYGKGSPKLYVSPRLRTQGWASFWGEVSKRLADFSLSPQGQGFLAVGIAAPLGPKVPQDSFQDIYAFGEREMNCAGKILARVLDFEGKPLGGDNELKELAITP</sequence>